<evidence type="ECO:0000313" key="3">
    <source>
        <dbReference type="Proteomes" id="UP000566819"/>
    </source>
</evidence>
<dbReference type="InterPro" id="IPR011990">
    <property type="entry name" value="TPR-like_helical_dom_sf"/>
</dbReference>
<name>A0A8H4RU33_9HELO</name>
<evidence type="ECO:0000313" key="2">
    <source>
        <dbReference type="EMBL" id="KAF4636004.1"/>
    </source>
</evidence>
<sequence length="514" mass="56544">MPKPKQFLKEAKKKSKHAPQVPTSADEFLAVGVDFEEAGEKWRGGDAAKSTRFFVRAIECYDEGLRKFPMSFDLAYNKARIQYELTQHPKLRKQLPGNLLDLLQVALDSSRYALKLKEDDADVLFNTGQILTSLVDALNESNMVPDSIGQSDLVQTSYQLLQEALELFARCLSLQEAQYKEFQVQLASAADSESSISNSGSTATRSETPMTEDLEMCDGNLQMGDGNRTEEERWAAVVLPVSKEVLLDTILAQLETATALLSLITDVQQYTMLNNFSQATLAKVTLYLAETSNQMEINLARAVYNSAAADAGYRNRFPNADSIVSYFTRIEDIWRTVAMGPPPPSAEGLSKRAEAYITASNLIRLGPEGSTKQAGNSRWALLTWALADLKAATNFRDDENIANIYTTMGDVELWRFQMGMPPTSLPNAVKSKATLVKNAETYYRGAKKLTANRDLEQHAEASTKESLAMVLAGSLDALPTGRSLPVTALQIMSDAVEEGLVQWDQIPGHAGIGV</sequence>
<dbReference type="SUPFAM" id="SSF48452">
    <property type="entry name" value="TPR-like"/>
    <property type="match status" value="1"/>
</dbReference>
<organism evidence="2 3">
    <name type="scientific">Cudoniella acicularis</name>
    <dbReference type="NCBI Taxonomy" id="354080"/>
    <lineage>
        <taxon>Eukaryota</taxon>
        <taxon>Fungi</taxon>
        <taxon>Dikarya</taxon>
        <taxon>Ascomycota</taxon>
        <taxon>Pezizomycotina</taxon>
        <taxon>Leotiomycetes</taxon>
        <taxon>Helotiales</taxon>
        <taxon>Tricladiaceae</taxon>
        <taxon>Cudoniella</taxon>
    </lineage>
</organism>
<keyword evidence="3" id="KW-1185">Reference proteome</keyword>
<dbReference type="Gene3D" id="1.25.40.10">
    <property type="entry name" value="Tetratricopeptide repeat domain"/>
    <property type="match status" value="1"/>
</dbReference>
<feature type="region of interest" description="Disordered" evidence="1">
    <location>
        <begin position="1"/>
        <end position="21"/>
    </location>
</feature>
<dbReference type="AlphaFoldDB" id="A0A8H4RU33"/>
<dbReference type="OrthoDB" id="5328412at2759"/>
<dbReference type="Proteomes" id="UP000566819">
    <property type="component" value="Unassembled WGS sequence"/>
</dbReference>
<proteinExistence type="predicted"/>
<protein>
    <submittedName>
        <fullName evidence="2">Uncharacterized protein</fullName>
    </submittedName>
</protein>
<comment type="caution">
    <text evidence="2">The sequence shown here is derived from an EMBL/GenBank/DDBJ whole genome shotgun (WGS) entry which is preliminary data.</text>
</comment>
<dbReference type="EMBL" id="JAAMPI010000088">
    <property type="protein sequence ID" value="KAF4636004.1"/>
    <property type="molecule type" value="Genomic_DNA"/>
</dbReference>
<evidence type="ECO:0000256" key="1">
    <source>
        <dbReference type="SAM" id="MobiDB-lite"/>
    </source>
</evidence>
<accession>A0A8H4RU33</accession>
<gene>
    <name evidence="2" type="ORF">G7Y89_g2094</name>
</gene>
<reference evidence="2 3" key="1">
    <citation type="submission" date="2020-03" db="EMBL/GenBank/DDBJ databases">
        <title>Draft Genome Sequence of Cudoniella acicularis.</title>
        <authorList>
            <person name="Buettner E."/>
            <person name="Kellner H."/>
        </authorList>
    </citation>
    <scope>NUCLEOTIDE SEQUENCE [LARGE SCALE GENOMIC DNA]</scope>
    <source>
        <strain evidence="2 3">DSM 108380</strain>
    </source>
</reference>
<feature type="compositionally biased region" description="Low complexity" evidence="1">
    <location>
        <begin position="194"/>
        <end position="206"/>
    </location>
</feature>
<feature type="region of interest" description="Disordered" evidence="1">
    <location>
        <begin position="194"/>
        <end position="213"/>
    </location>
</feature>